<accession>A0A4C1VUU8</accession>
<proteinExistence type="predicted"/>
<comment type="caution">
    <text evidence="2">The sequence shown here is derived from an EMBL/GenBank/DDBJ whole genome shotgun (WGS) entry which is preliminary data.</text>
</comment>
<dbReference type="Proteomes" id="UP000299102">
    <property type="component" value="Unassembled WGS sequence"/>
</dbReference>
<evidence type="ECO:0000313" key="3">
    <source>
        <dbReference type="Proteomes" id="UP000299102"/>
    </source>
</evidence>
<reference evidence="2 3" key="1">
    <citation type="journal article" date="2019" name="Commun. Biol.">
        <title>The bagworm genome reveals a unique fibroin gene that provides high tensile strength.</title>
        <authorList>
            <person name="Kono N."/>
            <person name="Nakamura H."/>
            <person name="Ohtoshi R."/>
            <person name="Tomita M."/>
            <person name="Numata K."/>
            <person name="Arakawa K."/>
        </authorList>
    </citation>
    <scope>NUCLEOTIDE SEQUENCE [LARGE SCALE GENOMIC DNA]</scope>
</reference>
<organism evidence="2 3">
    <name type="scientific">Eumeta variegata</name>
    <name type="common">Bagworm moth</name>
    <name type="synonym">Eumeta japonica</name>
    <dbReference type="NCBI Taxonomy" id="151549"/>
    <lineage>
        <taxon>Eukaryota</taxon>
        <taxon>Metazoa</taxon>
        <taxon>Ecdysozoa</taxon>
        <taxon>Arthropoda</taxon>
        <taxon>Hexapoda</taxon>
        <taxon>Insecta</taxon>
        <taxon>Pterygota</taxon>
        <taxon>Neoptera</taxon>
        <taxon>Endopterygota</taxon>
        <taxon>Lepidoptera</taxon>
        <taxon>Glossata</taxon>
        <taxon>Ditrysia</taxon>
        <taxon>Tineoidea</taxon>
        <taxon>Psychidae</taxon>
        <taxon>Oiketicinae</taxon>
        <taxon>Eumeta</taxon>
    </lineage>
</organism>
<feature type="region of interest" description="Disordered" evidence="1">
    <location>
        <begin position="1"/>
        <end position="21"/>
    </location>
</feature>
<evidence type="ECO:0000256" key="1">
    <source>
        <dbReference type="SAM" id="MobiDB-lite"/>
    </source>
</evidence>
<dbReference type="EMBL" id="BGZK01000426">
    <property type="protein sequence ID" value="GBP42918.1"/>
    <property type="molecule type" value="Genomic_DNA"/>
</dbReference>
<evidence type="ECO:0000313" key="2">
    <source>
        <dbReference type="EMBL" id="GBP42918.1"/>
    </source>
</evidence>
<name>A0A4C1VUU8_EUMVA</name>
<dbReference type="AlphaFoldDB" id="A0A4C1VUU8"/>
<sequence>MFGEVCRDVDDPSHGPKPRDNRRQGLCIACLFLPELRRGHGYLVRYEVAEQTVFLVFHMLKMENETVLFIVFNRGPAPFVSTRLVKTTPFKRFGIKAVLIDPDDGRNA</sequence>
<protein>
    <submittedName>
        <fullName evidence="2">Uncharacterized protein</fullName>
    </submittedName>
</protein>
<gene>
    <name evidence="2" type="ORF">EVAR_87297_1</name>
</gene>
<keyword evidence="3" id="KW-1185">Reference proteome</keyword>